<gene>
    <name evidence="2" type="ORF">P154DRAFT_537831</name>
</gene>
<keyword evidence="3" id="KW-1185">Reference proteome</keyword>
<dbReference type="AlphaFoldDB" id="A0A6A5W767"/>
<feature type="compositionally biased region" description="Basic and acidic residues" evidence="1">
    <location>
        <begin position="101"/>
        <end position="111"/>
    </location>
</feature>
<dbReference type="Proteomes" id="UP000799779">
    <property type="component" value="Unassembled WGS sequence"/>
</dbReference>
<reference evidence="2" key="1">
    <citation type="journal article" date="2020" name="Stud. Mycol.">
        <title>101 Dothideomycetes genomes: a test case for predicting lifestyles and emergence of pathogens.</title>
        <authorList>
            <person name="Haridas S."/>
            <person name="Albert R."/>
            <person name="Binder M."/>
            <person name="Bloem J."/>
            <person name="Labutti K."/>
            <person name="Salamov A."/>
            <person name="Andreopoulos B."/>
            <person name="Baker S."/>
            <person name="Barry K."/>
            <person name="Bills G."/>
            <person name="Bluhm B."/>
            <person name="Cannon C."/>
            <person name="Castanera R."/>
            <person name="Culley D."/>
            <person name="Daum C."/>
            <person name="Ezra D."/>
            <person name="Gonzalez J."/>
            <person name="Henrissat B."/>
            <person name="Kuo A."/>
            <person name="Liang C."/>
            <person name="Lipzen A."/>
            <person name="Lutzoni F."/>
            <person name="Magnuson J."/>
            <person name="Mondo S."/>
            <person name="Nolan M."/>
            <person name="Ohm R."/>
            <person name="Pangilinan J."/>
            <person name="Park H.-J."/>
            <person name="Ramirez L."/>
            <person name="Alfaro M."/>
            <person name="Sun H."/>
            <person name="Tritt A."/>
            <person name="Yoshinaga Y."/>
            <person name="Zwiers L.-H."/>
            <person name="Turgeon B."/>
            <person name="Goodwin S."/>
            <person name="Spatafora J."/>
            <person name="Crous P."/>
            <person name="Grigoriev I."/>
        </authorList>
    </citation>
    <scope>NUCLEOTIDE SEQUENCE</scope>
    <source>
        <strain evidence="2">CBS 123094</strain>
    </source>
</reference>
<accession>A0A6A5W767</accession>
<organism evidence="2 3">
    <name type="scientific">Amniculicola lignicola CBS 123094</name>
    <dbReference type="NCBI Taxonomy" id="1392246"/>
    <lineage>
        <taxon>Eukaryota</taxon>
        <taxon>Fungi</taxon>
        <taxon>Dikarya</taxon>
        <taxon>Ascomycota</taxon>
        <taxon>Pezizomycotina</taxon>
        <taxon>Dothideomycetes</taxon>
        <taxon>Pleosporomycetidae</taxon>
        <taxon>Pleosporales</taxon>
        <taxon>Amniculicolaceae</taxon>
        <taxon>Amniculicola</taxon>
    </lineage>
</organism>
<evidence type="ECO:0000313" key="3">
    <source>
        <dbReference type="Proteomes" id="UP000799779"/>
    </source>
</evidence>
<sequence length="193" mass="22154">MTQTDITSSNDITSENEIYIILTCYFRLADLYCDTIVKFTKSPPSRLFYAHFAIRKARAYLKSENATKALAWVKESMQEFERCVQIWDMRTESPALANNRTADRSSSKEHLSVTGDGSTEGGKMEEKDSFSICIKIDGEVQRVDLLSMGMEELKQSAEDAVRYYAWRAENPTKKASLQEWRQMEDILEMIGDD</sequence>
<feature type="region of interest" description="Disordered" evidence="1">
    <location>
        <begin position="97"/>
        <end position="124"/>
    </location>
</feature>
<evidence type="ECO:0000313" key="2">
    <source>
        <dbReference type="EMBL" id="KAF1996609.1"/>
    </source>
</evidence>
<proteinExistence type="predicted"/>
<evidence type="ECO:0000256" key="1">
    <source>
        <dbReference type="SAM" id="MobiDB-lite"/>
    </source>
</evidence>
<dbReference type="EMBL" id="ML977623">
    <property type="protein sequence ID" value="KAF1996609.1"/>
    <property type="molecule type" value="Genomic_DNA"/>
</dbReference>
<protein>
    <submittedName>
        <fullName evidence="2">Uncharacterized protein</fullName>
    </submittedName>
</protein>
<name>A0A6A5W767_9PLEO</name>